<proteinExistence type="predicted"/>
<evidence type="ECO:0000313" key="1">
    <source>
        <dbReference type="EMBL" id="KAH7981293.1"/>
    </source>
</evidence>
<accession>A0ACB8E3U2</accession>
<organism evidence="1 2">
    <name type="scientific">Dermacentor silvarum</name>
    <name type="common">Tick</name>
    <dbReference type="NCBI Taxonomy" id="543639"/>
    <lineage>
        <taxon>Eukaryota</taxon>
        <taxon>Metazoa</taxon>
        <taxon>Ecdysozoa</taxon>
        <taxon>Arthropoda</taxon>
        <taxon>Chelicerata</taxon>
        <taxon>Arachnida</taxon>
        <taxon>Acari</taxon>
        <taxon>Parasitiformes</taxon>
        <taxon>Ixodida</taxon>
        <taxon>Ixodoidea</taxon>
        <taxon>Ixodidae</taxon>
        <taxon>Rhipicephalinae</taxon>
        <taxon>Dermacentor</taxon>
    </lineage>
</organism>
<keyword evidence="2" id="KW-1185">Reference proteome</keyword>
<gene>
    <name evidence="1" type="ORF">HPB49_022943</name>
</gene>
<evidence type="ECO:0000313" key="2">
    <source>
        <dbReference type="Proteomes" id="UP000821865"/>
    </source>
</evidence>
<name>A0ACB8E3U2_DERSI</name>
<sequence length="90" mass="10668">MDFHYVHDHVTELQRIFRGHRTNAVEEFSDILKAAMEAANHLNVVIFVPRKVSRQAHRDNYGIQLPEEFYRVAIYVLYLDSHCFFSSPIF</sequence>
<comment type="caution">
    <text evidence="1">The sequence shown here is derived from an EMBL/GenBank/DDBJ whole genome shotgun (WGS) entry which is preliminary data.</text>
</comment>
<dbReference type="EMBL" id="CM023470">
    <property type="protein sequence ID" value="KAH7981293.1"/>
    <property type="molecule type" value="Genomic_DNA"/>
</dbReference>
<reference evidence="1" key="1">
    <citation type="submission" date="2020-05" db="EMBL/GenBank/DDBJ databases">
        <title>Large-scale comparative analyses of tick genomes elucidate their genetic diversity and vector capacities.</title>
        <authorList>
            <person name="Jia N."/>
            <person name="Wang J."/>
            <person name="Shi W."/>
            <person name="Du L."/>
            <person name="Sun Y."/>
            <person name="Zhan W."/>
            <person name="Jiang J."/>
            <person name="Wang Q."/>
            <person name="Zhang B."/>
            <person name="Ji P."/>
            <person name="Sakyi L.B."/>
            <person name="Cui X."/>
            <person name="Yuan T."/>
            <person name="Jiang B."/>
            <person name="Yang W."/>
            <person name="Lam T.T.-Y."/>
            <person name="Chang Q."/>
            <person name="Ding S."/>
            <person name="Wang X."/>
            <person name="Zhu J."/>
            <person name="Ruan X."/>
            <person name="Zhao L."/>
            <person name="Wei J."/>
            <person name="Que T."/>
            <person name="Du C."/>
            <person name="Cheng J."/>
            <person name="Dai P."/>
            <person name="Han X."/>
            <person name="Huang E."/>
            <person name="Gao Y."/>
            <person name="Liu J."/>
            <person name="Shao H."/>
            <person name="Ye R."/>
            <person name="Li L."/>
            <person name="Wei W."/>
            <person name="Wang X."/>
            <person name="Wang C."/>
            <person name="Yang T."/>
            <person name="Huo Q."/>
            <person name="Li W."/>
            <person name="Guo W."/>
            <person name="Chen H."/>
            <person name="Zhou L."/>
            <person name="Ni X."/>
            <person name="Tian J."/>
            <person name="Zhou Y."/>
            <person name="Sheng Y."/>
            <person name="Liu T."/>
            <person name="Pan Y."/>
            <person name="Xia L."/>
            <person name="Li J."/>
            <person name="Zhao F."/>
            <person name="Cao W."/>
        </authorList>
    </citation>
    <scope>NUCLEOTIDE SEQUENCE</scope>
    <source>
        <strain evidence="1">Dsil-2018</strain>
    </source>
</reference>
<dbReference type="Proteomes" id="UP000821865">
    <property type="component" value="Chromosome 1"/>
</dbReference>
<protein>
    <submittedName>
        <fullName evidence="1">Uncharacterized protein</fullName>
    </submittedName>
</protein>